<evidence type="ECO:0000256" key="4">
    <source>
        <dbReference type="ARBA" id="ARBA00023163"/>
    </source>
</evidence>
<dbReference type="AlphaFoldDB" id="A0A4S4EAD5"/>
<evidence type="ECO:0000259" key="6">
    <source>
        <dbReference type="PROSITE" id="PS50066"/>
    </source>
</evidence>
<dbReference type="CDD" id="cd00265">
    <property type="entry name" value="MADS_MEF2_like"/>
    <property type="match status" value="1"/>
</dbReference>
<dbReference type="PRINTS" id="PR00404">
    <property type="entry name" value="MADSDOMAIN"/>
</dbReference>
<evidence type="ECO:0000256" key="1">
    <source>
        <dbReference type="ARBA" id="ARBA00004123"/>
    </source>
</evidence>
<evidence type="ECO:0000313" key="7">
    <source>
        <dbReference type="EMBL" id="THG13118.1"/>
    </source>
</evidence>
<keyword evidence="8" id="KW-1185">Reference proteome</keyword>
<dbReference type="Proteomes" id="UP000306102">
    <property type="component" value="Unassembled WGS sequence"/>
</dbReference>
<dbReference type="GO" id="GO:0000981">
    <property type="term" value="F:DNA-binding transcription factor activity, RNA polymerase II-specific"/>
    <property type="evidence" value="ECO:0007669"/>
    <property type="project" value="TreeGrafter"/>
</dbReference>
<dbReference type="SUPFAM" id="SSF55455">
    <property type="entry name" value="SRF-like"/>
    <property type="match status" value="1"/>
</dbReference>
<evidence type="ECO:0000313" key="8">
    <source>
        <dbReference type="Proteomes" id="UP000306102"/>
    </source>
</evidence>
<dbReference type="InterPro" id="IPR033896">
    <property type="entry name" value="MEF2-like_N"/>
</dbReference>
<comment type="caution">
    <text evidence="7">The sequence shown here is derived from an EMBL/GenBank/DDBJ whole genome shotgun (WGS) entry which is preliminary data.</text>
</comment>
<gene>
    <name evidence="7" type="ORF">TEA_028320</name>
</gene>
<feature type="domain" description="MADS-box" evidence="6">
    <location>
        <begin position="1"/>
        <end position="54"/>
    </location>
</feature>
<dbReference type="Gene3D" id="6.10.140.920">
    <property type="match status" value="1"/>
</dbReference>
<keyword evidence="4" id="KW-0804">Transcription</keyword>
<keyword evidence="2" id="KW-0805">Transcription regulation</keyword>
<dbReference type="GO" id="GO:0046983">
    <property type="term" value="F:protein dimerization activity"/>
    <property type="evidence" value="ECO:0007669"/>
    <property type="project" value="InterPro"/>
</dbReference>
<dbReference type="PANTHER" id="PTHR11945">
    <property type="entry name" value="MADS BOX PROTEIN"/>
    <property type="match status" value="1"/>
</dbReference>
<dbReference type="EMBL" id="SDRB02006098">
    <property type="protein sequence ID" value="THG13118.1"/>
    <property type="molecule type" value="Genomic_DNA"/>
</dbReference>
<name>A0A4S4EAD5_CAMSN</name>
<reference evidence="7 8" key="1">
    <citation type="journal article" date="2018" name="Proc. Natl. Acad. Sci. U.S.A.">
        <title>Draft genome sequence of Camellia sinensis var. sinensis provides insights into the evolution of the tea genome and tea quality.</title>
        <authorList>
            <person name="Wei C."/>
            <person name="Yang H."/>
            <person name="Wang S."/>
            <person name="Zhao J."/>
            <person name="Liu C."/>
            <person name="Gao L."/>
            <person name="Xia E."/>
            <person name="Lu Y."/>
            <person name="Tai Y."/>
            <person name="She G."/>
            <person name="Sun J."/>
            <person name="Cao H."/>
            <person name="Tong W."/>
            <person name="Gao Q."/>
            <person name="Li Y."/>
            <person name="Deng W."/>
            <person name="Jiang X."/>
            <person name="Wang W."/>
            <person name="Chen Q."/>
            <person name="Zhang S."/>
            <person name="Li H."/>
            <person name="Wu J."/>
            <person name="Wang P."/>
            <person name="Li P."/>
            <person name="Shi C."/>
            <person name="Zheng F."/>
            <person name="Jian J."/>
            <person name="Huang B."/>
            <person name="Shan D."/>
            <person name="Shi M."/>
            <person name="Fang C."/>
            <person name="Yue Y."/>
            <person name="Li F."/>
            <person name="Li D."/>
            <person name="Wei S."/>
            <person name="Han B."/>
            <person name="Jiang C."/>
            <person name="Yin Y."/>
            <person name="Xia T."/>
            <person name="Zhang Z."/>
            <person name="Bennetzen J.L."/>
            <person name="Zhao S."/>
            <person name="Wan X."/>
        </authorList>
    </citation>
    <scope>NUCLEOTIDE SEQUENCE [LARGE SCALE GENOMIC DNA]</scope>
    <source>
        <strain evidence="8">cv. Shuchazao</strain>
        <tissue evidence="7">Leaf</tissue>
    </source>
</reference>
<evidence type="ECO:0000256" key="5">
    <source>
        <dbReference type="ARBA" id="ARBA00023242"/>
    </source>
</evidence>
<dbReference type="GO" id="GO:0005634">
    <property type="term" value="C:nucleus"/>
    <property type="evidence" value="ECO:0007669"/>
    <property type="project" value="UniProtKB-SubCell"/>
</dbReference>
<evidence type="ECO:0000256" key="2">
    <source>
        <dbReference type="ARBA" id="ARBA00023015"/>
    </source>
</evidence>
<dbReference type="PROSITE" id="PS50066">
    <property type="entry name" value="MADS_BOX_2"/>
    <property type="match status" value="1"/>
</dbReference>
<dbReference type="GO" id="GO:0000978">
    <property type="term" value="F:RNA polymerase II cis-regulatory region sequence-specific DNA binding"/>
    <property type="evidence" value="ECO:0007669"/>
    <property type="project" value="TreeGrafter"/>
</dbReference>
<dbReference type="GO" id="GO:0045944">
    <property type="term" value="P:positive regulation of transcription by RNA polymerase II"/>
    <property type="evidence" value="ECO:0007669"/>
    <property type="project" value="InterPro"/>
</dbReference>
<keyword evidence="3" id="KW-0238">DNA-binding</keyword>
<dbReference type="PANTHER" id="PTHR11945:SF776">
    <property type="entry name" value="AGAMOUS-LIKE 50-RELATED"/>
    <property type="match status" value="1"/>
</dbReference>
<evidence type="ECO:0000256" key="3">
    <source>
        <dbReference type="ARBA" id="ARBA00023125"/>
    </source>
</evidence>
<sequence>MTKMENESNLQVTFSKRRSGLFKKASELSILCGAEVGIIAFSPGKKAYSFGHPAVDMIIDRFLSRDAPLNSGTHQLVEAHRSACVRDLNLQLTHVQALLDVEKQRRTALDQLKMAEGQGEHRWWEGPVEEMNLPQLLQFKAAMMELRTRIGIRADRIVHEQPANPFGFGVGPTSFGGRAGGAGFHPGPSSFGGGGGGFLDGQSSFGGGAGGSSFQAGPSFAGGVGIGALPFGAGPGSFGAGGGGSDNNGIVPFDGRVLHAGGSKAPYEFNHGYGHGFY</sequence>
<dbReference type="Pfam" id="PF00319">
    <property type="entry name" value="SRF-TF"/>
    <property type="match status" value="1"/>
</dbReference>
<dbReference type="InterPro" id="IPR036879">
    <property type="entry name" value="TF_MADSbox_sf"/>
</dbReference>
<organism evidence="7 8">
    <name type="scientific">Camellia sinensis var. sinensis</name>
    <name type="common">China tea</name>
    <dbReference type="NCBI Taxonomy" id="542762"/>
    <lineage>
        <taxon>Eukaryota</taxon>
        <taxon>Viridiplantae</taxon>
        <taxon>Streptophyta</taxon>
        <taxon>Embryophyta</taxon>
        <taxon>Tracheophyta</taxon>
        <taxon>Spermatophyta</taxon>
        <taxon>Magnoliopsida</taxon>
        <taxon>eudicotyledons</taxon>
        <taxon>Gunneridae</taxon>
        <taxon>Pentapetalae</taxon>
        <taxon>asterids</taxon>
        <taxon>Ericales</taxon>
        <taxon>Theaceae</taxon>
        <taxon>Camellia</taxon>
    </lineage>
</organism>
<proteinExistence type="predicted"/>
<dbReference type="InterPro" id="IPR002100">
    <property type="entry name" value="TF_MADSbox"/>
</dbReference>
<dbReference type="SMART" id="SM00432">
    <property type="entry name" value="MADS"/>
    <property type="match status" value="1"/>
</dbReference>
<dbReference type="FunFam" id="3.40.1810.10:FF:000006">
    <property type="entry name" value="Agamous-like MADS-box protein AGL62"/>
    <property type="match status" value="1"/>
</dbReference>
<keyword evidence="5" id="KW-0539">Nucleus</keyword>
<protein>
    <recommendedName>
        <fullName evidence="6">MADS-box domain-containing protein</fullName>
    </recommendedName>
</protein>
<accession>A0A4S4EAD5</accession>
<comment type="subcellular location">
    <subcellularLocation>
        <location evidence="1">Nucleus</location>
    </subcellularLocation>
</comment>
<dbReference type="Gene3D" id="3.40.1810.10">
    <property type="entry name" value="Transcription factor, MADS-box"/>
    <property type="match status" value="1"/>
</dbReference>